<keyword evidence="2" id="KW-1185">Reference proteome</keyword>
<evidence type="ECO:0000313" key="2">
    <source>
        <dbReference type="Proteomes" id="UP000190797"/>
    </source>
</evidence>
<dbReference type="EMBL" id="CP017717">
    <property type="protein sequence ID" value="AQZ60159.1"/>
    <property type="molecule type" value="Genomic_DNA"/>
</dbReference>
<dbReference type="Proteomes" id="UP000190797">
    <property type="component" value="Chromosome"/>
</dbReference>
<dbReference type="AlphaFoldDB" id="A0A1U9ZQE2"/>
<gene>
    <name evidence="1" type="ORF">BKM31_00280</name>
</gene>
<evidence type="ECO:0000313" key="1">
    <source>
        <dbReference type="EMBL" id="AQZ60159.1"/>
    </source>
</evidence>
<sequence length="71" mass="8002">MRCSRDGDARMEDPDIELRPDLVDLSGLDLESIAALPESVFASSLERIFRELSGDEESFFVQHQSSAAQWE</sequence>
<proteinExistence type="predicted"/>
<organism evidence="1 2">
    <name type="scientific">[Actinomadura] parvosata subsp. kistnae</name>
    <dbReference type="NCBI Taxonomy" id="1909395"/>
    <lineage>
        <taxon>Bacteria</taxon>
        <taxon>Bacillati</taxon>
        <taxon>Actinomycetota</taxon>
        <taxon>Actinomycetes</taxon>
        <taxon>Streptosporangiales</taxon>
        <taxon>Streptosporangiaceae</taxon>
        <taxon>Nonomuraea</taxon>
    </lineage>
</organism>
<dbReference type="KEGG" id="noa:BKM31_00280"/>
<reference evidence="2" key="1">
    <citation type="journal article" date="2017" name="Med. Chem. Commun.">
        <title>Nonomuraea sp. ATCC 55076 harbours the largest actinomycete chromosome to date and the kistamicin biosynthetic gene cluster.</title>
        <authorList>
            <person name="Nazari B."/>
            <person name="Forneris C.C."/>
            <person name="Gibson M.I."/>
            <person name="Moon K."/>
            <person name="Schramma K.R."/>
            <person name="Seyedsayamdost M.R."/>
        </authorList>
    </citation>
    <scope>NUCLEOTIDE SEQUENCE [LARGE SCALE GENOMIC DNA]</scope>
    <source>
        <strain evidence="2">ATCC 55076</strain>
    </source>
</reference>
<dbReference type="STRING" id="1909395.BKM31_00280"/>
<name>A0A1U9ZQE2_9ACTN</name>
<evidence type="ECO:0008006" key="3">
    <source>
        <dbReference type="Google" id="ProtNLM"/>
    </source>
</evidence>
<protein>
    <recommendedName>
        <fullName evidence="3">FXSXX-COOH protein</fullName>
    </recommendedName>
</protein>
<accession>A0A1U9ZQE2</accession>